<feature type="region of interest" description="Disordered" evidence="1">
    <location>
        <begin position="1"/>
        <end position="31"/>
    </location>
</feature>
<feature type="compositionally biased region" description="Polar residues" evidence="1">
    <location>
        <begin position="259"/>
        <end position="273"/>
    </location>
</feature>
<feature type="transmembrane region" description="Helical" evidence="2">
    <location>
        <begin position="64"/>
        <end position="82"/>
    </location>
</feature>
<keyword evidence="4" id="KW-1185">Reference proteome</keyword>
<keyword evidence="2" id="KW-1133">Transmembrane helix</keyword>
<organism evidence="3 4">
    <name type="scientific">Clytia hemisphaerica</name>
    <dbReference type="NCBI Taxonomy" id="252671"/>
    <lineage>
        <taxon>Eukaryota</taxon>
        <taxon>Metazoa</taxon>
        <taxon>Cnidaria</taxon>
        <taxon>Hydrozoa</taxon>
        <taxon>Hydroidolina</taxon>
        <taxon>Leptothecata</taxon>
        <taxon>Obeliida</taxon>
        <taxon>Clytiidae</taxon>
        <taxon>Clytia</taxon>
    </lineage>
</organism>
<evidence type="ECO:0008006" key="5">
    <source>
        <dbReference type="Google" id="ProtNLM"/>
    </source>
</evidence>
<dbReference type="EnsemblMetazoa" id="CLYHEMT010722.1">
    <property type="protein sequence ID" value="CLYHEMP010722.1"/>
    <property type="gene ID" value="CLYHEMG010722"/>
</dbReference>
<feature type="transmembrane region" description="Helical" evidence="2">
    <location>
        <begin position="88"/>
        <end position="108"/>
    </location>
</feature>
<evidence type="ECO:0000256" key="2">
    <source>
        <dbReference type="SAM" id="Phobius"/>
    </source>
</evidence>
<dbReference type="AlphaFoldDB" id="A0A7M5WM33"/>
<evidence type="ECO:0000313" key="3">
    <source>
        <dbReference type="EnsemblMetazoa" id="CLYHEMP010722.1"/>
    </source>
</evidence>
<evidence type="ECO:0000256" key="1">
    <source>
        <dbReference type="SAM" id="MobiDB-lite"/>
    </source>
</evidence>
<dbReference type="Proteomes" id="UP000594262">
    <property type="component" value="Unplaced"/>
</dbReference>
<feature type="region of interest" description="Disordered" evidence="1">
    <location>
        <begin position="201"/>
        <end position="288"/>
    </location>
</feature>
<feature type="compositionally biased region" description="Polar residues" evidence="1">
    <location>
        <begin position="10"/>
        <end position="19"/>
    </location>
</feature>
<evidence type="ECO:0000313" key="4">
    <source>
        <dbReference type="Proteomes" id="UP000594262"/>
    </source>
</evidence>
<accession>A0A7M5WM33</accession>
<feature type="compositionally biased region" description="Low complexity" evidence="1">
    <location>
        <begin position="233"/>
        <end position="248"/>
    </location>
</feature>
<keyword evidence="2" id="KW-0472">Membrane</keyword>
<name>A0A7M5WM33_9CNID</name>
<feature type="compositionally biased region" description="Polar residues" evidence="1">
    <location>
        <begin position="207"/>
        <end position="232"/>
    </location>
</feature>
<proteinExistence type="predicted"/>
<protein>
    <recommendedName>
        <fullName evidence="5">SMODS and SLOG-associating 2TM effector domain-containing protein</fullName>
    </recommendedName>
</protein>
<reference evidence="3" key="1">
    <citation type="submission" date="2021-01" db="UniProtKB">
        <authorList>
            <consortium name="EnsemblMetazoa"/>
        </authorList>
    </citation>
    <scope>IDENTIFICATION</scope>
</reference>
<keyword evidence="2" id="KW-0812">Transmembrane</keyword>
<sequence length="387" mass="44162">MRKPMPTQPTPNEEGTQAVNDKKDDKKPSASTISQNLRNYIDLTEERNKSHRKAAVFWDKTHQWANIAIIILTSVATIFSVMEGSIPNYVVPIVTGLAAMVSSMVGVFKPFERHNLHVDSSRNFQLLMLRLVSCENISEYKEVRKQIQETLLTEPFARVSKKKKDDDEEARKKHSEVMWALSSKLKIEIFEEEQDWKKFKQDVKNGQWVSRRNQPQDETSTSKVTSENSTMEGQQSSSGQQNVGPSSQMIDRPDGPKSSPKNENPVERTNSMEMNAPNISEDRHREETKVSRAINVEILRGRQRTDSNVALVESLDEGIPMHSVEDQDQGVPMQKDESMTPITQESIPYLRNLSQAYQKKKFPQEEHIVDVEEENEDLSTTNEVSSS</sequence>